<evidence type="ECO:0000313" key="4">
    <source>
        <dbReference type="Proteomes" id="UP000240908"/>
    </source>
</evidence>
<dbReference type="Proteomes" id="UP000240908">
    <property type="component" value="Chromosome"/>
</dbReference>
<keyword evidence="4" id="KW-1185">Reference proteome</keyword>
<dbReference type="EMBL" id="CP028487">
    <property type="protein sequence ID" value="AVX37166.1"/>
    <property type="molecule type" value="Genomic_DNA"/>
</dbReference>
<evidence type="ECO:0000256" key="1">
    <source>
        <dbReference type="SAM" id="SignalP"/>
    </source>
</evidence>
<protein>
    <recommendedName>
        <fullName evidence="6">N-acetylglucosamine-binding protein A</fullName>
    </recommendedName>
</protein>
<sequence>MKIAVITFLCTLFIVIPSSATFSLTPKPYPVWFSAVDYQDNDNFPEFSIEDFNVQQNVAGREAEIKFTLKSNGLLYYHVSLKDKDNEEIKDISGFVNSNSQYVSLKKTSTQPGEYKVTIELVDNNKMTVTRNYHITLN</sequence>
<feature type="chain" id="PRO_5044578470" description="N-acetylglucosamine-binding protein A" evidence="1">
    <location>
        <begin position="21"/>
        <end position="138"/>
    </location>
</feature>
<dbReference type="Gene3D" id="2.60.40.2550">
    <property type="match status" value="1"/>
</dbReference>
<reference evidence="2" key="1">
    <citation type="journal article" date="2018" name="Genome Announc.">
        <title>First complete genome sequence of Yersinia massiliensis.</title>
        <authorList>
            <person name="Thomas M.C."/>
            <person name="Arling V."/>
            <person name="Goji N."/>
            <person name="Janzen T.W."/>
            <person name="Duceppe M.-O."/>
            <person name="Mathews A."/>
            <person name="Carrillo C."/>
            <person name="Amoako K."/>
        </authorList>
    </citation>
    <scope>NUCLEOTIDE SEQUENCE</scope>
    <source>
        <strain evidence="2">GTA</strain>
    </source>
</reference>
<dbReference type="EMBL" id="JAASAN010000004">
    <property type="protein sequence ID" value="NIL27504.1"/>
    <property type="molecule type" value="Genomic_DNA"/>
</dbReference>
<evidence type="ECO:0008006" key="6">
    <source>
        <dbReference type="Google" id="ProtNLM"/>
    </source>
</evidence>
<gene>
    <name evidence="2" type="ORF">DA391_05570</name>
    <name evidence="3" type="ORF">HB980_13245</name>
</gene>
<evidence type="ECO:0000313" key="3">
    <source>
        <dbReference type="EMBL" id="NIL27504.1"/>
    </source>
</evidence>
<dbReference type="AlphaFoldDB" id="A0A2R4NM55"/>
<dbReference type="RefSeq" id="WP_050082001.1">
    <property type="nucleotide sequence ID" value="NZ_CABHYD010000305.1"/>
</dbReference>
<evidence type="ECO:0000313" key="2">
    <source>
        <dbReference type="EMBL" id="AVX37166.1"/>
    </source>
</evidence>
<organism evidence="3 5">
    <name type="scientific">Yersinia massiliensis</name>
    <dbReference type="NCBI Taxonomy" id="419257"/>
    <lineage>
        <taxon>Bacteria</taxon>
        <taxon>Pseudomonadati</taxon>
        <taxon>Pseudomonadota</taxon>
        <taxon>Gammaproteobacteria</taxon>
        <taxon>Enterobacterales</taxon>
        <taxon>Yersiniaceae</taxon>
        <taxon>Yersinia</taxon>
    </lineage>
</organism>
<reference evidence="3" key="2">
    <citation type="submission" date="2020-03" db="EMBL/GenBank/DDBJ databases">
        <authorList>
            <person name="Kislichkina A."/>
            <person name="Dentovskaya S."/>
            <person name="Shaikhutdinov R."/>
            <person name="Ivanov S."/>
            <person name="Sizova A."/>
            <person name="Solomentsev V."/>
            <person name="Bogun A."/>
        </authorList>
    </citation>
    <scope>NUCLEOTIDE SEQUENCE</scope>
    <source>
        <strain evidence="3">SCPM-O-B-8025</strain>
    </source>
</reference>
<feature type="signal peptide" evidence="1">
    <location>
        <begin position="1"/>
        <end position="20"/>
    </location>
</feature>
<evidence type="ECO:0000313" key="5">
    <source>
        <dbReference type="Proteomes" id="UP000698240"/>
    </source>
</evidence>
<dbReference type="Proteomes" id="UP000698240">
    <property type="component" value="Unassembled WGS sequence"/>
</dbReference>
<proteinExistence type="predicted"/>
<accession>A0A2R4NM55</accession>
<name>A0A2R4NM55_9GAMM</name>
<dbReference type="KEGG" id="yma:DA391_05570"/>
<keyword evidence="1" id="KW-0732">Signal</keyword>